<dbReference type="EMBL" id="JH930470">
    <property type="protein sequence ID" value="EKM57579.1"/>
    <property type="molecule type" value="Genomic_DNA"/>
</dbReference>
<organism evidence="3 4">
    <name type="scientific">Phanerochaete carnosa (strain HHB-10118-sp)</name>
    <name type="common">White-rot fungus</name>
    <name type="synonym">Peniophora carnosa</name>
    <dbReference type="NCBI Taxonomy" id="650164"/>
    <lineage>
        <taxon>Eukaryota</taxon>
        <taxon>Fungi</taxon>
        <taxon>Dikarya</taxon>
        <taxon>Basidiomycota</taxon>
        <taxon>Agaricomycotina</taxon>
        <taxon>Agaricomycetes</taxon>
        <taxon>Polyporales</taxon>
        <taxon>Phanerochaetaceae</taxon>
        <taxon>Phanerochaete</taxon>
    </lineage>
</organism>
<dbReference type="AlphaFoldDB" id="K5WET0"/>
<evidence type="ECO:0000256" key="1">
    <source>
        <dbReference type="SAM" id="Phobius"/>
    </source>
</evidence>
<dbReference type="KEGG" id="pco:PHACADRAFT_90412"/>
<dbReference type="RefSeq" id="XP_007392926.1">
    <property type="nucleotide sequence ID" value="XM_007392864.1"/>
</dbReference>
<evidence type="ECO:0000259" key="2">
    <source>
        <dbReference type="Pfam" id="PF20151"/>
    </source>
</evidence>
<feature type="domain" description="DUF6533" evidence="2">
    <location>
        <begin position="1"/>
        <end position="39"/>
    </location>
</feature>
<dbReference type="InParanoid" id="K5WET0"/>
<dbReference type="HOGENOM" id="CLU_159695_0_0_1"/>
<proteinExistence type="predicted"/>
<dbReference type="Proteomes" id="UP000008370">
    <property type="component" value="Unassembled WGS sequence"/>
</dbReference>
<feature type="non-terminal residue" evidence="3">
    <location>
        <position position="1"/>
    </location>
</feature>
<evidence type="ECO:0000313" key="3">
    <source>
        <dbReference type="EMBL" id="EKM57579.1"/>
    </source>
</evidence>
<keyword evidence="4" id="KW-1185">Reference proteome</keyword>
<keyword evidence="1" id="KW-0812">Transmembrane</keyword>
<feature type="transmembrane region" description="Helical" evidence="1">
    <location>
        <begin position="81"/>
        <end position="105"/>
    </location>
</feature>
<sequence>TALIFYDHLITLDQEIRTVWRRKFSIVSLLIVFTRWTLIIQATFTFIMAQGLIVSHSVSCATQPLVVFSALRVCAIWNQNYVLFIIVLVLGLTPVITNAVCTILFQTSRPSLNLTPTSLQVWLSPRIHRIFAPTN</sequence>
<protein>
    <recommendedName>
        <fullName evidence="2">DUF6533 domain-containing protein</fullName>
    </recommendedName>
</protein>
<evidence type="ECO:0000313" key="4">
    <source>
        <dbReference type="Proteomes" id="UP000008370"/>
    </source>
</evidence>
<dbReference type="GeneID" id="18920690"/>
<dbReference type="InterPro" id="IPR045340">
    <property type="entry name" value="DUF6533"/>
</dbReference>
<accession>K5WET0</accession>
<gene>
    <name evidence="3" type="ORF">PHACADRAFT_90412</name>
</gene>
<keyword evidence="1" id="KW-0472">Membrane</keyword>
<reference evidence="3 4" key="1">
    <citation type="journal article" date="2012" name="BMC Genomics">
        <title>Comparative genomics of the white-rot fungi, Phanerochaete carnosa and P. chrysosporium, to elucidate the genetic basis of the distinct wood types they colonize.</title>
        <authorList>
            <person name="Suzuki H."/>
            <person name="MacDonald J."/>
            <person name="Syed K."/>
            <person name="Salamov A."/>
            <person name="Hori C."/>
            <person name="Aerts A."/>
            <person name="Henrissat B."/>
            <person name="Wiebenga A."/>
            <person name="vanKuyk P.A."/>
            <person name="Barry K."/>
            <person name="Lindquist E."/>
            <person name="LaButti K."/>
            <person name="Lapidus A."/>
            <person name="Lucas S."/>
            <person name="Coutinho P."/>
            <person name="Gong Y."/>
            <person name="Samejima M."/>
            <person name="Mahadevan R."/>
            <person name="Abou-Zaid M."/>
            <person name="de Vries R.P."/>
            <person name="Igarashi K."/>
            <person name="Yadav J.S."/>
            <person name="Grigoriev I.V."/>
            <person name="Master E.R."/>
        </authorList>
    </citation>
    <scope>NUCLEOTIDE SEQUENCE [LARGE SCALE GENOMIC DNA]</scope>
    <source>
        <strain evidence="3 4">HHB-10118-sp</strain>
    </source>
</reference>
<keyword evidence="1" id="KW-1133">Transmembrane helix</keyword>
<name>K5WET0_PHACS</name>
<dbReference type="OrthoDB" id="2804045at2759"/>
<feature type="transmembrane region" description="Helical" evidence="1">
    <location>
        <begin position="53"/>
        <end position="74"/>
    </location>
</feature>
<dbReference type="Pfam" id="PF20151">
    <property type="entry name" value="DUF6533"/>
    <property type="match status" value="1"/>
</dbReference>
<feature type="transmembrane region" description="Helical" evidence="1">
    <location>
        <begin position="24"/>
        <end position="47"/>
    </location>
</feature>